<dbReference type="GeneID" id="54405115"/>
<proteinExistence type="inferred from homology"/>
<dbReference type="GO" id="GO:0000776">
    <property type="term" value="C:kinetochore"/>
    <property type="evidence" value="ECO:0007669"/>
    <property type="project" value="UniProtKB-KW"/>
</dbReference>
<dbReference type="OrthoDB" id="2274804at2759"/>
<evidence type="ECO:0000256" key="8">
    <source>
        <dbReference type="SAM" id="Coils"/>
    </source>
</evidence>
<reference evidence="10" key="1">
    <citation type="journal article" date="2020" name="Stud. Mycol.">
        <title>101 Dothideomycetes genomes: a test case for predicting lifestyles and emergence of pathogens.</title>
        <authorList>
            <person name="Haridas S."/>
            <person name="Albert R."/>
            <person name="Binder M."/>
            <person name="Bloem J."/>
            <person name="Labutti K."/>
            <person name="Salamov A."/>
            <person name="Andreopoulos B."/>
            <person name="Baker S."/>
            <person name="Barry K."/>
            <person name="Bills G."/>
            <person name="Bluhm B."/>
            <person name="Cannon C."/>
            <person name="Castanera R."/>
            <person name="Culley D."/>
            <person name="Daum C."/>
            <person name="Ezra D."/>
            <person name="Gonzalez J."/>
            <person name="Henrissat B."/>
            <person name="Kuo A."/>
            <person name="Liang C."/>
            <person name="Lipzen A."/>
            <person name="Lutzoni F."/>
            <person name="Magnuson J."/>
            <person name="Mondo S."/>
            <person name="Nolan M."/>
            <person name="Ohm R."/>
            <person name="Pangilinan J."/>
            <person name="Park H.-J."/>
            <person name="Ramirez L."/>
            <person name="Alfaro M."/>
            <person name="Sun H."/>
            <person name="Tritt A."/>
            <person name="Yoshinaga Y."/>
            <person name="Zwiers L.-H."/>
            <person name="Turgeon B."/>
            <person name="Goodwin S."/>
            <person name="Spatafora J."/>
            <person name="Crous P."/>
            <person name="Grigoriev I."/>
        </authorList>
    </citation>
    <scope>NUCLEOTIDE SEQUENCE</scope>
    <source>
        <strain evidence="10">CBS 119687</strain>
    </source>
</reference>
<keyword evidence="8" id="KW-0175">Coiled coil</keyword>
<keyword evidence="4" id="KW-0995">Kinetochore</keyword>
<dbReference type="InterPro" id="IPR040034">
    <property type="entry name" value="CENP-H"/>
</dbReference>
<feature type="domain" description="Centromere protein H C-terminal" evidence="9">
    <location>
        <begin position="53"/>
        <end position="260"/>
    </location>
</feature>
<dbReference type="InterPro" id="IPR008426">
    <property type="entry name" value="CENP-H_C"/>
</dbReference>
<evidence type="ECO:0000256" key="3">
    <source>
        <dbReference type="ARBA" id="ARBA00022454"/>
    </source>
</evidence>
<comment type="subcellular location">
    <subcellularLocation>
        <location evidence="2">Chromosome</location>
        <location evidence="2">Centromere</location>
        <location evidence="2">Kinetochore</location>
    </subcellularLocation>
    <subcellularLocation>
        <location evidence="1">Nucleus</location>
    </subcellularLocation>
</comment>
<dbReference type="PANTHER" id="PTHR48122">
    <property type="entry name" value="CENTROMERE PROTEIN H"/>
    <property type="match status" value="1"/>
</dbReference>
<evidence type="ECO:0000256" key="6">
    <source>
        <dbReference type="ARBA" id="ARBA00023328"/>
    </source>
</evidence>
<evidence type="ECO:0000256" key="1">
    <source>
        <dbReference type="ARBA" id="ARBA00004123"/>
    </source>
</evidence>
<evidence type="ECO:0000313" key="10">
    <source>
        <dbReference type="EMBL" id="KAF2133304.1"/>
    </source>
</evidence>
<evidence type="ECO:0000256" key="5">
    <source>
        <dbReference type="ARBA" id="ARBA00023242"/>
    </source>
</evidence>
<dbReference type="GO" id="GO:0043515">
    <property type="term" value="F:kinetochore binding"/>
    <property type="evidence" value="ECO:0007669"/>
    <property type="project" value="TreeGrafter"/>
</dbReference>
<dbReference type="Proteomes" id="UP000799771">
    <property type="component" value="Unassembled WGS sequence"/>
</dbReference>
<evidence type="ECO:0000256" key="7">
    <source>
        <dbReference type="ARBA" id="ARBA00025735"/>
    </source>
</evidence>
<comment type="similarity">
    <text evidence="7">Belongs to the CENP-H/MCM16 family.</text>
</comment>
<feature type="coiled-coil region" evidence="8">
    <location>
        <begin position="207"/>
        <end position="234"/>
    </location>
</feature>
<keyword evidence="11" id="KW-1185">Reference proteome</keyword>
<evidence type="ECO:0000256" key="2">
    <source>
        <dbReference type="ARBA" id="ARBA00004629"/>
    </source>
</evidence>
<name>A0A6A6AQR9_9PLEO</name>
<dbReference type="GO" id="GO:0051382">
    <property type="term" value="P:kinetochore assembly"/>
    <property type="evidence" value="ECO:0007669"/>
    <property type="project" value="InterPro"/>
</dbReference>
<dbReference type="AlphaFoldDB" id="A0A6A6AQR9"/>
<organism evidence="10 11">
    <name type="scientific">Dothidotthia symphoricarpi CBS 119687</name>
    <dbReference type="NCBI Taxonomy" id="1392245"/>
    <lineage>
        <taxon>Eukaryota</taxon>
        <taxon>Fungi</taxon>
        <taxon>Dikarya</taxon>
        <taxon>Ascomycota</taxon>
        <taxon>Pezizomycotina</taxon>
        <taxon>Dothideomycetes</taxon>
        <taxon>Pleosporomycetidae</taxon>
        <taxon>Pleosporales</taxon>
        <taxon>Dothidotthiaceae</taxon>
        <taxon>Dothidotthia</taxon>
    </lineage>
</organism>
<keyword evidence="3" id="KW-0158">Chromosome</keyword>
<dbReference type="PANTHER" id="PTHR48122:SF1">
    <property type="entry name" value="CENTROMERE PROTEIN H"/>
    <property type="match status" value="1"/>
</dbReference>
<evidence type="ECO:0000313" key="11">
    <source>
        <dbReference type="Proteomes" id="UP000799771"/>
    </source>
</evidence>
<dbReference type="GO" id="GO:0007059">
    <property type="term" value="P:chromosome segregation"/>
    <property type="evidence" value="ECO:0007669"/>
    <property type="project" value="TreeGrafter"/>
</dbReference>
<keyword evidence="6" id="KW-0137">Centromere</keyword>
<evidence type="ECO:0000256" key="4">
    <source>
        <dbReference type="ARBA" id="ARBA00022838"/>
    </source>
</evidence>
<sequence>MRISLRCQKTVMATKQDVEMGDATADVQDPNDHADLLQTRYSDAFAFSDVEKRALELYDQLRELELQQSLLQAQQIAHVPDVSTLSDDALQEQLIIAQREAMEAKAEYEIRNRITHNVLVMDPVLKAVHGSEQASFIEKRIRPLITENDAVSMVHSSLASKLASSTRALGVAEQANVIANQKNRELSQTMLALAEDMKAQSAKDIEDPRLRNQVQAVEKELKESRRRVQTLKGILSAMIVGSGVNWAADEGLTELVMDDEEDG</sequence>
<accession>A0A6A6AQR9</accession>
<evidence type="ECO:0000259" key="9">
    <source>
        <dbReference type="Pfam" id="PF05837"/>
    </source>
</evidence>
<dbReference type="GO" id="GO:0007052">
    <property type="term" value="P:mitotic spindle organization"/>
    <property type="evidence" value="ECO:0007669"/>
    <property type="project" value="TreeGrafter"/>
</dbReference>
<gene>
    <name evidence="10" type="ORF">P153DRAFT_307982</name>
</gene>
<protein>
    <recommendedName>
        <fullName evidence="9">Centromere protein H C-terminal domain-containing protein</fullName>
    </recommendedName>
</protein>
<keyword evidence="5" id="KW-0539">Nucleus</keyword>
<feature type="coiled-coil region" evidence="8">
    <location>
        <begin position="47"/>
        <end position="107"/>
    </location>
</feature>
<dbReference type="EMBL" id="ML977499">
    <property type="protein sequence ID" value="KAF2133304.1"/>
    <property type="molecule type" value="Genomic_DNA"/>
</dbReference>
<dbReference type="Pfam" id="PF05837">
    <property type="entry name" value="CENP-H"/>
    <property type="match status" value="1"/>
</dbReference>
<dbReference type="GO" id="GO:0005634">
    <property type="term" value="C:nucleus"/>
    <property type="evidence" value="ECO:0007669"/>
    <property type="project" value="UniProtKB-SubCell"/>
</dbReference>
<dbReference type="RefSeq" id="XP_033527691.1">
    <property type="nucleotide sequence ID" value="XM_033664683.1"/>
</dbReference>